<name>I8TCH4_9GAMM</name>
<feature type="transmembrane region" description="Helical" evidence="7">
    <location>
        <begin position="113"/>
        <end position="132"/>
    </location>
</feature>
<comment type="caution">
    <text evidence="8">The sequence shown here is derived from an EMBL/GenBank/DDBJ whole genome shotgun (WGS) entry which is preliminary data.</text>
</comment>
<reference evidence="8 9" key="1">
    <citation type="journal article" date="2012" name="J. Bacteriol.">
        <title>Genome Sequence of n-Alkane-Degrading Hydrocarboniphaga effusa Strain AP103T (ATCC BAA-332T).</title>
        <authorList>
            <person name="Chang H.K."/>
            <person name="Zylstra G.J."/>
            <person name="Chae J.C."/>
        </authorList>
    </citation>
    <scope>NUCLEOTIDE SEQUENCE [LARGE SCALE GENOMIC DNA]</scope>
    <source>
        <strain evidence="8 9">AP103</strain>
    </source>
</reference>
<feature type="transmembrane region" description="Helical" evidence="7">
    <location>
        <begin position="377"/>
        <end position="403"/>
    </location>
</feature>
<keyword evidence="2" id="KW-0813">Transport</keyword>
<comment type="subcellular location">
    <subcellularLocation>
        <location evidence="1">Cell membrane</location>
        <topology evidence="1">Multi-pass membrane protein</topology>
    </subcellularLocation>
</comment>
<keyword evidence="6 7" id="KW-0472">Membrane</keyword>
<accession>I8TCH4</accession>
<gene>
    <name evidence="8" type="ORF">WQQ_15000</name>
</gene>
<feature type="transmembrane region" description="Helical" evidence="7">
    <location>
        <begin position="49"/>
        <end position="70"/>
    </location>
</feature>
<dbReference type="OrthoDB" id="7283966at2"/>
<dbReference type="Pfam" id="PF07690">
    <property type="entry name" value="MFS_1"/>
    <property type="match status" value="1"/>
</dbReference>
<dbReference type="CDD" id="cd06173">
    <property type="entry name" value="MFS_MefA_like"/>
    <property type="match status" value="1"/>
</dbReference>
<keyword evidence="9" id="KW-1185">Reference proteome</keyword>
<sequence length="415" mass="44000">MKTSTHDAFAALRHQPFLLLISANLLLSTALLIQTVVIGYQLYQITHDPLSLGLVGLAEAVPFIGLALFGGHLADRREKRRLMQQAGAVVVVSSLVLLWAMLPSTRETLSRNALLMTVYTSIFILGLARGIYSPTSAALRAFLVPREIYANSASWSGTFFQAGAIAGPALGGILYLAVGLTGTLVITVVMIVANVLLIGRIPPQPVAPLKSGGGDLWTSLREGLVYVWRTKILLYAISLDMFSVLFGGVVAILPIFAEDLLKVGPDGLGLLRAAPAAGALVTVIACNWFPPTRRPWETLLIVVAGFGAATLVFALSTTFWLSIAALFTTGAFDSVSVVIRNTLLQSLPAENMRGRVASVNSIFISASNELGAFESGLAARLLGTVPSVVAGGIGTLLTVGYIASRSRQLFKVRLT</sequence>
<evidence type="ECO:0000256" key="2">
    <source>
        <dbReference type="ARBA" id="ARBA00022448"/>
    </source>
</evidence>
<feature type="transmembrane region" description="Helical" evidence="7">
    <location>
        <begin position="301"/>
        <end position="327"/>
    </location>
</feature>
<evidence type="ECO:0008006" key="10">
    <source>
        <dbReference type="Google" id="ProtNLM"/>
    </source>
</evidence>
<dbReference type="InterPro" id="IPR011701">
    <property type="entry name" value="MFS"/>
</dbReference>
<evidence type="ECO:0000256" key="4">
    <source>
        <dbReference type="ARBA" id="ARBA00022692"/>
    </source>
</evidence>
<dbReference type="InterPro" id="IPR036259">
    <property type="entry name" value="MFS_trans_sf"/>
</dbReference>
<evidence type="ECO:0000256" key="6">
    <source>
        <dbReference type="ARBA" id="ARBA00023136"/>
    </source>
</evidence>
<feature type="transmembrane region" description="Helical" evidence="7">
    <location>
        <begin position="232"/>
        <end position="257"/>
    </location>
</feature>
<proteinExistence type="predicted"/>
<evidence type="ECO:0000256" key="3">
    <source>
        <dbReference type="ARBA" id="ARBA00022475"/>
    </source>
</evidence>
<organism evidence="8 9">
    <name type="scientific">Hydrocarboniphaga effusa AP103</name>
    <dbReference type="NCBI Taxonomy" id="1172194"/>
    <lineage>
        <taxon>Bacteria</taxon>
        <taxon>Pseudomonadati</taxon>
        <taxon>Pseudomonadota</taxon>
        <taxon>Gammaproteobacteria</taxon>
        <taxon>Nevskiales</taxon>
        <taxon>Nevskiaceae</taxon>
        <taxon>Hydrocarboniphaga</taxon>
    </lineage>
</organism>
<keyword evidence="5 7" id="KW-1133">Transmembrane helix</keyword>
<keyword evidence="3" id="KW-1003">Cell membrane</keyword>
<protein>
    <recommendedName>
        <fullName evidence="10">MFS transporter</fullName>
    </recommendedName>
</protein>
<evidence type="ECO:0000313" key="9">
    <source>
        <dbReference type="Proteomes" id="UP000003704"/>
    </source>
</evidence>
<dbReference type="PANTHER" id="PTHR23513:SF9">
    <property type="entry name" value="ENTEROBACTIN EXPORTER ENTS"/>
    <property type="match status" value="1"/>
</dbReference>
<dbReference type="SUPFAM" id="SSF103473">
    <property type="entry name" value="MFS general substrate transporter"/>
    <property type="match status" value="1"/>
</dbReference>
<dbReference type="GO" id="GO:0022857">
    <property type="term" value="F:transmembrane transporter activity"/>
    <property type="evidence" value="ECO:0007669"/>
    <property type="project" value="InterPro"/>
</dbReference>
<feature type="transmembrane region" description="Helical" evidence="7">
    <location>
        <begin position="184"/>
        <end position="201"/>
    </location>
</feature>
<dbReference type="GO" id="GO:0005886">
    <property type="term" value="C:plasma membrane"/>
    <property type="evidence" value="ECO:0007669"/>
    <property type="project" value="UniProtKB-SubCell"/>
</dbReference>
<dbReference type="EMBL" id="AKGD01000001">
    <property type="protein sequence ID" value="EIT71363.1"/>
    <property type="molecule type" value="Genomic_DNA"/>
</dbReference>
<feature type="transmembrane region" description="Helical" evidence="7">
    <location>
        <begin position="17"/>
        <end position="43"/>
    </location>
</feature>
<dbReference type="PANTHER" id="PTHR23513">
    <property type="entry name" value="INTEGRAL MEMBRANE EFFLUX PROTEIN-RELATED"/>
    <property type="match status" value="1"/>
</dbReference>
<feature type="transmembrane region" description="Helical" evidence="7">
    <location>
        <begin position="82"/>
        <end position="101"/>
    </location>
</feature>
<evidence type="ECO:0000313" key="8">
    <source>
        <dbReference type="EMBL" id="EIT71363.1"/>
    </source>
</evidence>
<dbReference type="RefSeq" id="WP_007184452.1">
    <property type="nucleotide sequence ID" value="NZ_AKGD01000001.1"/>
</dbReference>
<dbReference type="AlphaFoldDB" id="I8TCH4"/>
<keyword evidence="4 7" id="KW-0812">Transmembrane</keyword>
<feature type="transmembrane region" description="Helical" evidence="7">
    <location>
        <begin position="269"/>
        <end position="289"/>
    </location>
</feature>
<dbReference type="Proteomes" id="UP000003704">
    <property type="component" value="Unassembled WGS sequence"/>
</dbReference>
<dbReference type="PATRIC" id="fig|1172194.4.peg.1445"/>
<evidence type="ECO:0000256" key="7">
    <source>
        <dbReference type="SAM" id="Phobius"/>
    </source>
</evidence>
<evidence type="ECO:0000256" key="5">
    <source>
        <dbReference type="ARBA" id="ARBA00022989"/>
    </source>
</evidence>
<evidence type="ECO:0000256" key="1">
    <source>
        <dbReference type="ARBA" id="ARBA00004651"/>
    </source>
</evidence>
<feature type="transmembrane region" description="Helical" evidence="7">
    <location>
        <begin position="153"/>
        <end position="178"/>
    </location>
</feature>
<dbReference type="Gene3D" id="1.20.1250.20">
    <property type="entry name" value="MFS general substrate transporter like domains"/>
    <property type="match status" value="1"/>
</dbReference>
<dbReference type="STRING" id="1172194.WQQ_15000"/>